<evidence type="ECO:0000313" key="8">
    <source>
        <dbReference type="EMBL" id="KND95636.1"/>
    </source>
</evidence>
<organism evidence="8 9">
    <name type="scientific">Candidozyma auris</name>
    <name type="common">Yeast</name>
    <name type="synonym">Candida auris</name>
    <dbReference type="NCBI Taxonomy" id="498019"/>
    <lineage>
        <taxon>Eukaryota</taxon>
        <taxon>Fungi</taxon>
        <taxon>Dikarya</taxon>
        <taxon>Ascomycota</taxon>
        <taxon>Saccharomycotina</taxon>
        <taxon>Pichiomycetes</taxon>
        <taxon>Metschnikowiaceae</taxon>
        <taxon>Candidozyma</taxon>
    </lineage>
</organism>
<feature type="region of interest" description="Disordered" evidence="5">
    <location>
        <begin position="23"/>
        <end position="49"/>
    </location>
</feature>
<dbReference type="Proteomes" id="UP000037122">
    <property type="component" value="Unassembled WGS sequence"/>
</dbReference>
<keyword evidence="4 6" id="KW-0472">Membrane</keyword>
<evidence type="ECO:0000259" key="7">
    <source>
        <dbReference type="Pfam" id="PF01284"/>
    </source>
</evidence>
<feature type="transmembrane region" description="Helical" evidence="6">
    <location>
        <begin position="209"/>
        <end position="228"/>
    </location>
</feature>
<feature type="domain" description="MARVEL" evidence="7">
    <location>
        <begin position="205"/>
        <end position="325"/>
    </location>
</feature>
<proteinExistence type="predicted"/>
<dbReference type="AlphaFoldDB" id="A0A0L0NNB0"/>
<dbReference type="InterPro" id="IPR008253">
    <property type="entry name" value="Marvel"/>
</dbReference>
<feature type="transmembrane region" description="Helical" evidence="6">
    <location>
        <begin position="312"/>
        <end position="333"/>
    </location>
</feature>
<comment type="caution">
    <text evidence="8">The sequence shown here is derived from an EMBL/GenBank/DDBJ whole genome shotgun (WGS) entry which is preliminary data.</text>
</comment>
<evidence type="ECO:0000256" key="3">
    <source>
        <dbReference type="ARBA" id="ARBA00022989"/>
    </source>
</evidence>
<keyword evidence="2 6" id="KW-0812">Transmembrane</keyword>
<sequence>MALIRPFGGHETRVVSDLSRFEYEKREPRRRSRNTTPTSVPSDTDTFEAPVTNDFYEHYATSLVTQEEPIRQFAPYPPSIVEQMPYNTPHELRNPPLQDTTPSRPYLNNLQQFKLGPPKPPPKDIEHLGLYNDKDSLPPMEDSRDYMRQRDSQATMVAGQYETQQPRAPEVHLVDRVMNRPVFTFGPKDVNPYDPHEQRKNFHVTATNIIDILQIIFGIIIIVIASTLGTQDPIVSIGIYRYYIAVGVITLVVSLLFVTKALNFDRRNGIFYCLLACVLTGVSLILSITSVATNNNCNSESVCQMRKALSTFAILSFFLWLCMFVMFLTTLYISKMNLLEDVNFDYSGQGTISKPQSRIPSQQHENLPQYYLTESGDMYPLDNHDTRGKKKIVVYA</sequence>
<feature type="compositionally biased region" description="Low complexity" evidence="5">
    <location>
        <begin position="34"/>
        <end position="44"/>
    </location>
</feature>
<reference evidence="9" key="1">
    <citation type="journal article" date="2015" name="BMC Genomics">
        <title>Draft genome of a commonly misdiagnosed multidrug resistant pathogen Candida auris.</title>
        <authorList>
            <person name="Chatterjee S."/>
            <person name="Alampalli S.V."/>
            <person name="Nageshan R.K."/>
            <person name="Chettiar S.T."/>
            <person name="Joshi S."/>
            <person name="Tatu U.S."/>
        </authorList>
    </citation>
    <scope>NUCLEOTIDE SEQUENCE [LARGE SCALE GENOMIC DNA]</scope>
    <source>
        <strain evidence="9">6684</strain>
    </source>
</reference>
<dbReference type="VEuPathDB" id="FungiDB:CJJ09_002439"/>
<dbReference type="VEuPathDB" id="FungiDB:B9J08_000471"/>
<accession>A0A0L0NNB0</accession>
<feature type="transmembrane region" description="Helical" evidence="6">
    <location>
        <begin position="270"/>
        <end position="292"/>
    </location>
</feature>
<comment type="subcellular location">
    <subcellularLocation>
        <location evidence="1">Membrane</location>
        <topology evidence="1">Multi-pass membrane protein</topology>
    </subcellularLocation>
</comment>
<feature type="transmembrane region" description="Helical" evidence="6">
    <location>
        <begin position="240"/>
        <end position="258"/>
    </location>
</feature>
<dbReference type="EMBL" id="LGST01000066">
    <property type="protein sequence ID" value="KND95636.1"/>
    <property type="molecule type" value="Genomic_DNA"/>
</dbReference>
<name>A0A0L0NNB0_CANAR</name>
<dbReference type="VEuPathDB" id="FungiDB:CJJ07_002314"/>
<dbReference type="GO" id="GO:0016020">
    <property type="term" value="C:membrane"/>
    <property type="evidence" value="ECO:0007669"/>
    <property type="project" value="UniProtKB-SubCell"/>
</dbReference>
<keyword evidence="3 6" id="KW-1133">Transmembrane helix</keyword>
<dbReference type="VEuPathDB" id="FungiDB:CJI97_000471"/>
<protein>
    <recommendedName>
        <fullName evidence="7">MARVEL domain-containing protein</fullName>
    </recommendedName>
</protein>
<evidence type="ECO:0000256" key="1">
    <source>
        <dbReference type="ARBA" id="ARBA00004141"/>
    </source>
</evidence>
<evidence type="ECO:0000313" key="9">
    <source>
        <dbReference type="Proteomes" id="UP000037122"/>
    </source>
</evidence>
<dbReference type="VEuPathDB" id="FungiDB:CJI96_0003619"/>
<evidence type="ECO:0000256" key="6">
    <source>
        <dbReference type="SAM" id="Phobius"/>
    </source>
</evidence>
<gene>
    <name evidence="8" type="ORF">QG37_07954</name>
</gene>
<evidence type="ECO:0000256" key="4">
    <source>
        <dbReference type="ARBA" id="ARBA00023136"/>
    </source>
</evidence>
<evidence type="ECO:0000256" key="5">
    <source>
        <dbReference type="SAM" id="MobiDB-lite"/>
    </source>
</evidence>
<dbReference type="Pfam" id="PF01284">
    <property type="entry name" value="MARVEL"/>
    <property type="match status" value="1"/>
</dbReference>
<evidence type="ECO:0000256" key="2">
    <source>
        <dbReference type="ARBA" id="ARBA00022692"/>
    </source>
</evidence>
<dbReference type="VEuPathDB" id="FungiDB:QG37_07954"/>